<dbReference type="OrthoDB" id="2986585at2"/>
<comment type="caution">
    <text evidence="1">The sequence shown here is derived from an EMBL/GenBank/DDBJ whole genome shotgun (WGS) entry which is preliminary data.</text>
</comment>
<dbReference type="SUPFAM" id="SSF53474">
    <property type="entry name" value="alpha/beta-Hydrolases"/>
    <property type="match status" value="1"/>
</dbReference>
<evidence type="ECO:0000313" key="2">
    <source>
        <dbReference type="Proteomes" id="UP000034166"/>
    </source>
</evidence>
<keyword evidence="2" id="KW-1185">Reference proteome</keyword>
<proteinExistence type="predicted"/>
<sequence length="244" mass="28460">MDYRNFKLDTQWNMIHYPYKPNGFGILILGDERHFVEEKNSFWMQNEGKRMLLENWRQCGYTIFYSNLYGLNWGSDKAVDLAKGLLAHVKRNEILNGKIHVVAEGMGALTALKLISSGMDIRSLLLINPILSLGQHLQQEKEHKFFYKKLIKELSLSYQVDRGQVEAMFEDQGSMPEFSKDIPVRIIHILAGSRGYRQSKLLNEYSIIWEKEKLPISVCYMVPEKKPHIGPLAIQFFRKHEQIL</sequence>
<dbReference type="InterPro" id="IPR029058">
    <property type="entry name" value="AB_hydrolase_fold"/>
</dbReference>
<accession>A0A0M2STB8</accession>
<dbReference type="Gene3D" id="3.40.50.1820">
    <property type="entry name" value="alpha/beta hydrolase"/>
    <property type="match status" value="1"/>
</dbReference>
<gene>
    <name evidence="1" type="ORF">WQ57_16330</name>
</gene>
<protein>
    <submittedName>
        <fullName evidence="1">Hydrolase</fullName>
    </submittedName>
</protein>
<dbReference type="AlphaFoldDB" id="A0A0M2STB8"/>
<evidence type="ECO:0000313" key="1">
    <source>
        <dbReference type="EMBL" id="KKK36951.1"/>
    </source>
</evidence>
<keyword evidence="1" id="KW-0378">Hydrolase</keyword>
<dbReference type="Proteomes" id="UP000034166">
    <property type="component" value="Unassembled WGS sequence"/>
</dbReference>
<dbReference type="PATRIC" id="fig|1408103.3.peg.3635"/>
<dbReference type="RefSeq" id="WP_046524835.1">
    <property type="nucleotide sequence ID" value="NZ_LAYY01000019.1"/>
</dbReference>
<reference evidence="1 2" key="1">
    <citation type="submission" date="2015-04" db="EMBL/GenBank/DDBJ databases">
        <title>Taxonomic description and genome sequence of Bacillus campisalis sp. nov., a novel member of the genus Bacillus isolated from solar saltern.</title>
        <authorList>
            <person name="Mathan Kumar R."/>
            <person name="Kaur G."/>
            <person name="Kumar A."/>
            <person name="Singh N.K."/>
            <person name="Kaur N."/>
            <person name="Kumar N."/>
            <person name="Mayilraj S."/>
        </authorList>
    </citation>
    <scope>NUCLEOTIDE SEQUENCE [LARGE SCALE GENOMIC DNA]</scope>
    <source>
        <strain evidence="1 2">SA2-6</strain>
    </source>
</reference>
<organism evidence="1 2">
    <name type="scientific">Mesobacillus campisalis</name>
    <dbReference type="NCBI Taxonomy" id="1408103"/>
    <lineage>
        <taxon>Bacteria</taxon>
        <taxon>Bacillati</taxon>
        <taxon>Bacillota</taxon>
        <taxon>Bacilli</taxon>
        <taxon>Bacillales</taxon>
        <taxon>Bacillaceae</taxon>
        <taxon>Mesobacillus</taxon>
    </lineage>
</organism>
<dbReference type="EMBL" id="LAYY01000019">
    <property type="protein sequence ID" value="KKK36951.1"/>
    <property type="molecule type" value="Genomic_DNA"/>
</dbReference>
<dbReference type="GO" id="GO:0016787">
    <property type="term" value="F:hydrolase activity"/>
    <property type="evidence" value="ECO:0007669"/>
    <property type="project" value="UniProtKB-KW"/>
</dbReference>
<name>A0A0M2STB8_9BACI</name>